<feature type="domain" description="Response regulatory" evidence="8">
    <location>
        <begin position="2"/>
        <end position="118"/>
    </location>
</feature>
<evidence type="ECO:0000256" key="7">
    <source>
        <dbReference type="PROSITE-ProRule" id="PRU01091"/>
    </source>
</evidence>
<dbReference type="GO" id="GO:0006355">
    <property type="term" value="P:regulation of DNA-templated transcription"/>
    <property type="evidence" value="ECO:0007669"/>
    <property type="project" value="InterPro"/>
</dbReference>
<keyword evidence="5" id="KW-0804">Transcription</keyword>
<dbReference type="InterPro" id="IPR001867">
    <property type="entry name" value="OmpR/PhoB-type_DNA-bd"/>
</dbReference>
<dbReference type="SUPFAM" id="SSF52172">
    <property type="entry name" value="CheY-like"/>
    <property type="match status" value="1"/>
</dbReference>
<dbReference type="Gene3D" id="3.40.50.2300">
    <property type="match status" value="1"/>
</dbReference>
<evidence type="ECO:0000259" key="8">
    <source>
        <dbReference type="PROSITE" id="PS50110"/>
    </source>
</evidence>
<dbReference type="GO" id="GO:0000976">
    <property type="term" value="F:transcription cis-regulatory region binding"/>
    <property type="evidence" value="ECO:0007669"/>
    <property type="project" value="TreeGrafter"/>
</dbReference>
<keyword evidence="3" id="KW-0805">Transcription regulation</keyword>
<sequence>MRLLLVEDDPHIAELLQEGLGEEGYDCDVASSAVQGQELARMFPYALLILDVMLPEGQDAGYQLGQQLRASGVQIPILYLTARSRVEDRVQGLDVGGDDYLGKPFALSELRARVRALIRRSRGTARNELSLPGGWLLDLASRSVVRRGTRSDLSRREFALLELFALHPGRVFTRSDIIERLWAGESGVEPKVIDVYVSIVRRKTSEDLIDTVRGVGYRLGGLLEPEARTP</sequence>
<dbReference type="KEGG" id="dsc:ABOD76_09755"/>
<evidence type="ECO:0000256" key="4">
    <source>
        <dbReference type="ARBA" id="ARBA00023125"/>
    </source>
</evidence>
<evidence type="ECO:0000256" key="3">
    <source>
        <dbReference type="ARBA" id="ARBA00023015"/>
    </source>
</evidence>
<dbReference type="PROSITE" id="PS50110">
    <property type="entry name" value="RESPONSE_REGULATORY"/>
    <property type="match status" value="1"/>
</dbReference>
<dbReference type="Pfam" id="PF00486">
    <property type="entry name" value="Trans_reg_C"/>
    <property type="match status" value="1"/>
</dbReference>
<protein>
    <submittedName>
        <fullName evidence="10">Response regulator transcription factor</fullName>
    </submittedName>
</protein>
<dbReference type="PANTHER" id="PTHR48111">
    <property type="entry name" value="REGULATOR OF RPOS"/>
    <property type="match status" value="1"/>
</dbReference>
<dbReference type="SMART" id="SM00862">
    <property type="entry name" value="Trans_reg_C"/>
    <property type="match status" value="1"/>
</dbReference>
<dbReference type="GO" id="GO:0000156">
    <property type="term" value="F:phosphorelay response regulator activity"/>
    <property type="evidence" value="ECO:0007669"/>
    <property type="project" value="TreeGrafter"/>
</dbReference>
<feature type="domain" description="OmpR/PhoB-type" evidence="9">
    <location>
        <begin position="126"/>
        <end position="221"/>
    </location>
</feature>
<dbReference type="CDD" id="cd00383">
    <property type="entry name" value="trans_reg_C"/>
    <property type="match status" value="1"/>
</dbReference>
<dbReference type="InterPro" id="IPR001789">
    <property type="entry name" value="Sig_transdc_resp-reg_receiver"/>
</dbReference>
<dbReference type="GO" id="GO:0032993">
    <property type="term" value="C:protein-DNA complex"/>
    <property type="evidence" value="ECO:0007669"/>
    <property type="project" value="TreeGrafter"/>
</dbReference>
<dbReference type="GO" id="GO:0005829">
    <property type="term" value="C:cytosol"/>
    <property type="evidence" value="ECO:0007669"/>
    <property type="project" value="TreeGrafter"/>
</dbReference>
<dbReference type="InterPro" id="IPR039420">
    <property type="entry name" value="WalR-like"/>
</dbReference>
<dbReference type="InterPro" id="IPR036388">
    <property type="entry name" value="WH-like_DNA-bd_sf"/>
</dbReference>
<dbReference type="SMART" id="SM00448">
    <property type="entry name" value="REC"/>
    <property type="match status" value="1"/>
</dbReference>
<dbReference type="EMBL" id="CP158299">
    <property type="protein sequence ID" value="XBV86570.1"/>
    <property type="molecule type" value="Genomic_DNA"/>
</dbReference>
<evidence type="ECO:0000259" key="9">
    <source>
        <dbReference type="PROSITE" id="PS51755"/>
    </source>
</evidence>
<name>A0AAU7UDU6_9DEIO</name>
<accession>A0AAU7UDU6</accession>
<proteinExistence type="predicted"/>
<dbReference type="PROSITE" id="PS51755">
    <property type="entry name" value="OMPR_PHOB"/>
    <property type="match status" value="1"/>
</dbReference>
<gene>
    <name evidence="10" type="ORF">ABOD76_09755</name>
</gene>
<evidence type="ECO:0000313" key="10">
    <source>
        <dbReference type="EMBL" id="XBV86570.1"/>
    </source>
</evidence>
<keyword evidence="2" id="KW-0902">Two-component regulatory system</keyword>
<evidence type="ECO:0000256" key="2">
    <source>
        <dbReference type="ARBA" id="ARBA00023012"/>
    </source>
</evidence>
<dbReference type="Pfam" id="PF00072">
    <property type="entry name" value="Response_reg"/>
    <property type="match status" value="1"/>
</dbReference>
<dbReference type="PANTHER" id="PTHR48111:SF22">
    <property type="entry name" value="REGULATOR OF RPOS"/>
    <property type="match status" value="1"/>
</dbReference>
<organism evidence="10">
    <name type="scientific">Deinococcus sonorensis KR-87</name>
    <dbReference type="NCBI Taxonomy" id="694439"/>
    <lineage>
        <taxon>Bacteria</taxon>
        <taxon>Thermotogati</taxon>
        <taxon>Deinococcota</taxon>
        <taxon>Deinococci</taxon>
        <taxon>Deinococcales</taxon>
        <taxon>Deinococcaceae</taxon>
        <taxon>Deinococcus</taxon>
    </lineage>
</organism>
<reference evidence="10" key="1">
    <citation type="submission" date="2024-06" db="EMBL/GenBank/DDBJ databases">
        <title>Draft Genome Sequence of Deinococcus sonorensis Type Strain KR-87, a Biofilm Producing Representative of the Genus Deinococcus.</title>
        <authorList>
            <person name="Boren L.S."/>
            <person name="Grosso R.A."/>
            <person name="Hugenberg-Cox A.N."/>
            <person name="Hill J.T.E."/>
            <person name="Albert C.M."/>
            <person name="Tuohy J.M."/>
        </authorList>
    </citation>
    <scope>NUCLEOTIDE SEQUENCE</scope>
    <source>
        <strain evidence="10">KR-87</strain>
    </source>
</reference>
<dbReference type="AlphaFoldDB" id="A0AAU7UDU6"/>
<evidence type="ECO:0000256" key="1">
    <source>
        <dbReference type="ARBA" id="ARBA00022553"/>
    </source>
</evidence>
<evidence type="ECO:0000256" key="5">
    <source>
        <dbReference type="ARBA" id="ARBA00023163"/>
    </source>
</evidence>
<dbReference type="Gene3D" id="6.10.250.690">
    <property type="match status" value="1"/>
</dbReference>
<dbReference type="InterPro" id="IPR011006">
    <property type="entry name" value="CheY-like_superfamily"/>
</dbReference>
<feature type="modified residue" description="4-aspartylphosphate" evidence="6">
    <location>
        <position position="51"/>
    </location>
</feature>
<evidence type="ECO:0000256" key="6">
    <source>
        <dbReference type="PROSITE-ProRule" id="PRU00169"/>
    </source>
</evidence>
<dbReference type="Gene3D" id="1.10.10.10">
    <property type="entry name" value="Winged helix-like DNA-binding domain superfamily/Winged helix DNA-binding domain"/>
    <property type="match status" value="1"/>
</dbReference>
<dbReference type="RefSeq" id="WP_350244642.1">
    <property type="nucleotide sequence ID" value="NZ_CP158299.1"/>
</dbReference>
<keyword evidence="4 7" id="KW-0238">DNA-binding</keyword>
<keyword evidence="1 6" id="KW-0597">Phosphoprotein</keyword>
<feature type="DNA-binding region" description="OmpR/PhoB-type" evidence="7">
    <location>
        <begin position="126"/>
        <end position="221"/>
    </location>
</feature>
<dbReference type="CDD" id="cd17624">
    <property type="entry name" value="REC_OmpR_PmrA-like"/>
    <property type="match status" value="1"/>
</dbReference>